<dbReference type="InParanoid" id="A0A165AT46"/>
<keyword evidence="4" id="KW-1185">Reference proteome</keyword>
<feature type="compositionally biased region" description="Pro residues" evidence="1">
    <location>
        <begin position="1"/>
        <end position="14"/>
    </location>
</feature>
<dbReference type="InterPro" id="IPR000300">
    <property type="entry name" value="IPPc"/>
</dbReference>
<evidence type="ECO:0000259" key="2">
    <source>
        <dbReference type="SMART" id="SM00128"/>
    </source>
</evidence>
<dbReference type="Gene3D" id="2.130.10.10">
    <property type="entry name" value="YVTN repeat-like/Quinoprotein amine dehydrogenase"/>
    <property type="match status" value="1"/>
</dbReference>
<dbReference type="InterPro" id="IPR036322">
    <property type="entry name" value="WD40_repeat_dom_sf"/>
</dbReference>
<feature type="compositionally biased region" description="Polar residues" evidence="1">
    <location>
        <begin position="208"/>
        <end position="219"/>
    </location>
</feature>
<feature type="domain" description="Inositol polyphosphate-related phosphatase" evidence="2">
    <location>
        <begin position="786"/>
        <end position="1133"/>
    </location>
</feature>
<dbReference type="SUPFAM" id="SSF50978">
    <property type="entry name" value="WD40 repeat-like"/>
    <property type="match status" value="1"/>
</dbReference>
<dbReference type="AlphaFoldDB" id="A0A165AT46"/>
<dbReference type="EMBL" id="KV426630">
    <property type="protein sequence ID" value="KZV79378.1"/>
    <property type="molecule type" value="Genomic_DNA"/>
</dbReference>
<reference evidence="3 4" key="1">
    <citation type="journal article" date="2016" name="Mol. Biol. Evol.">
        <title>Comparative Genomics of Early-Diverging Mushroom-Forming Fungi Provides Insights into the Origins of Lignocellulose Decay Capabilities.</title>
        <authorList>
            <person name="Nagy L.G."/>
            <person name="Riley R."/>
            <person name="Tritt A."/>
            <person name="Adam C."/>
            <person name="Daum C."/>
            <person name="Floudas D."/>
            <person name="Sun H."/>
            <person name="Yadav J.S."/>
            <person name="Pangilinan J."/>
            <person name="Larsson K.H."/>
            <person name="Matsuura K."/>
            <person name="Barry K."/>
            <person name="Labutti K."/>
            <person name="Kuo R."/>
            <person name="Ohm R.A."/>
            <person name="Bhattacharya S.S."/>
            <person name="Shirouzu T."/>
            <person name="Yoshinaga Y."/>
            <person name="Martin F.M."/>
            <person name="Grigoriev I.V."/>
            <person name="Hibbett D.S."/>
        </authorList>
    </citation>
    <scope>NUCLEOTIDE SEQUENCE [LARGE SCALE GENOMIC DNA]</scope>
    <source>
        <strain evidence="3 4">HHB12029</strain>
    </source>
</reference>
<dbReference type="GO" id="GO:0046856">
    <property type="term" value="P:phosphatidylinositol dephosphorylation"/>
    <property type="evidence" value="ECO:0007669"/>
    <property type="project" value="InterPro"/>
</dbReference>
<dbReference type="OrthoDB" id="2248459at2759"/>
<dbReference type="InterPro" id="IPR015943">
    <property type="entry name" value="WD40/YVTN_repeat-like_dom_sf"/>
</dbReference>
<sequence>MSSPSPPPSPPPPVSSLRSRFEQLAAASNGSPSHRPRASIAGPDSLGLRRPAPPAPRRVVSASHSPAPSENGDDNELPLTTTRSALSRPVPAPPSTTSKPVPPIISVRPTLSAPPTLSPAPEPRTGGVASLRSKFNSNSTPPIQRAVSPVPHALSPPPIPQRQSSVEADAIRRQPPPAPRIAVSKPAEPRSSPSPPPLPTRSRPASIQADSDSGHSNEATDIWSRSSSETSSSSTCSDTPPGCDRAAPPPVPARPGSTVSLNVQPPPLPSRSRQAPPSPINDMPPPPRLPLRPPPSPSSTHSAPPTLPGRSATLKATGHHLPPPPMRVIAPGAPLPAVRRTSPGGLGSSSDSEDDLDEPGPSPSTTRASSAPMPYRKRTLDDMPDASLASRRAPCLQGMPRALHVPAHTGVVAMAGSTVLVASTSIRIYELSGDDADYDDADAAPLTMAPMPATTLEMRDLGLEWRSKDHRVTAAEFRPALTPDEDDGRYCWLGTRDGHLLELDVWTRRVVDVRPAIHSGAVTSILRGHREMVSVDENGKALRWAPGVGGGGMMRQSARLVRLADKTGFVALLGGWLWSCTNASSGASSSTSNLSSALKGLANGERDLGTPTNSSGFTLRVYDMRGPVPSSTVLPTHDVGPVTCGAMMPSQPGLVFLGHEGGFVSIWSLEDESAVPQCVQTLKISMGDVLCLEGIGSRLWAGARNGTITAYDTSMRPWRATNVWKAHGDLPVLKLTVDVLGIAKCNRLAVASVGRDEQLKFWDGLLGADWVDAQLLLREHQFCTYRGLRTLICTWNVDAAKPDALTGSAANVTFLESLLSSVDSPDIIVFGFQELIDLEDRSLTAKNILLGGNKKKADGSMSGKVSKHYKLWHDHLVLALRVAMPATCPYTVVHTENLVGLFTCIFVKSTEVASLRDVAISTVKRGLGGRYGNKGAIAARFVIDDSSICFVNCHLAAGQNHVKTRNADVAAILEDKTAFPVSDATVDEDISYVGGGDGSMVLDHEICFLNGDLNYRIDQRRDAVISYVHSGDFDFLAQHDQLLKEMHNPYFRLRVFREAPITFAPTYKYDRRSDSYDTSEKRRAPAWCDRVLVRCREQERVHCIEGSYRRWEVDASDHRPVSAAFDMTVKKVHHEARDRERRDVLRSWETLAQTLLGEAQEWYVSQGRVWLT</sequence>
<dbReference type="GO" id="GO:0004439">
    <property type="term" value="F:phosphatidylinositol-4,5-bisphosphate 5-phosphatase activity"/>
    <property type="evidence" value="ECO:0007669"/>
    <property type="project" value="TreeGrafter"/>
</dbReference>
<gene>
    <name evidence="3" type="ORF">EXIGLDRAFT_735181</name>
</gene>
<evidence type="ECO:0000313" key="4">
    <source>
        <dbReference type="Proteomes" id="UP000077266"/>
    </source>
</evidence>
<feature type="compositionally biased region" description="Polar residues" evidence="1">
    <location>
        <begin position="133"/>
        <end position="142"/>
    </location>
</feature>
<dbReference type="SMART" id="SM00128">
    <property type="entry name" value="IPPc"/>
    <property type="match status" value="1"/>
</dbReference>
<organism evidence="3 4">
    <name type="scientific">Exidia glandulosa HHB12029</name>
    <dbReference type="NCBI Taxonomy" id="1314781"/>
    <lineage>
        <taxon>Eukaryota</taxon>
        <taxon>Fungi</taxon>
        <taxon>Dikarya</taxon>
        <taxon>Basidiomycota</taxon>
        <taxon>Agaricomycotina</taxon>
        <taxon>Agaricomycetes</taxon>
        <taxon>Auriculariales</taxon>
        <taxon>Exidiaceae</taxon>
        <taxon>Exidia</taxon>
    </lineage>
</organism>
<dbReference type="FunCoup" id="A0A165AT46">
    <property type="interactions" value="43"/>
</dbReference>
<feature type="compositionally biased region" description="Low complexity" evidence="1">
    <location>
        <begin position="363"/>
        <end position="372"/>
    </location>
</feature>
<dbReference type="Gene3D" id="3.60.10.10">
    <property type="entry name" value="Endonuclease/exonuclease/phosphatase"/>
    <property type="match status" value="1"/>
</dbReference>
<dbReference type="InterPro" id="IPR036691">
    <property type="entry name" value="Endo/exonu/phosph_ase_sf"/>
</dbReference>
<accession>A0A165AT46</accession>
<name>A0A165AT46_EXIGL</name>
<dbReference type="STRING" id="1314781.A0A165AT46"/>
<feature type="compositionally biased region" description="Low complexity" evidence="1">
    <location>
        <begin position="180"/>
        <end position="191"/>
    </location>
</feature>
<protein>
    <submittedName>
        <fullName evidence="3">DNase I-like protein</fullName>
    </submittedName>
</protein>
<proteinExistence type="predicted"/>
<dbReference type="Proteomes" id="UP000077266">
    <property type="component" value="Unassembled WGS sequence"/>
</dbReference>
<feature type="compositionally biased region" description="Low complexity" evidence="1">
    <location>
        <begin position="224"/>
        <end position="239"/>
    </location>
</feature>
<dbReference type="PANTHER" id="PTHR11200">
    <property type="entry name" value="INOSITOL 5-PHOSPHATASE"/>
    <property type="match status" value="1"/>
</dbReference>
<feature type="compositionally biased region" description="Pro residues" evidence="1">
    <location>
        <begin position="276"/>
        <end position="297"/>
    </location>
</feature>
<dbReference type="PANTHER" id="PTHR11200:SF240">
    <property type="entry name" value="INOSITOL POLYPHOSPHATE 5-PHOSPHATASE C9G1.10C-RELATED"/>
    <property type="match status" value="1"/>
</dbReference>
<dbReference type="Pfam" id="PF22669">
    <property type="entry name" value="Exo_endo_phos2"/>
    <property type="match status" value="1"/>
</dbReference>
<dbReference type="InterPro" id="IPR046985">
    <property type="entry name" value="IP5"/>
</dbReference>
<evidence type="ECO:0000256" key="1">
    <source>
        <dbReference type="SAM" id="MobiDB-lite"/>
    </source>
</evidence>
<dbReference type="SUPFAM" id="SSF56219">
    <property type="entry name" value="DNase I-like"/>
    <property type="match status" value="1"/>
</dbReference>
<evidence type="ECO:0000313" key="3">
    <source>
        <dbReference type="EMBL" id="KZV79378.1"/>
    </source>
</evidence>
<feature type="region of interest" description="Disordered" evidence="1">
    <location>
        <begin position="1"/>
        <end position="386"/>
    </location>
</feature>